<keyword evidence="3" id="KW-1185">Reference proteome</keyword>
<dbReference type="Pfam" id="PF05954">
    <property type="entry name" value="Phage_GPD"/>
    <property type="match status" value="1"/>
</dbReference>
<dbReference type="InterPro" id="IPR006531">
    <property type="entry name" value="Gp5/Vgr_OB"/>
</dbReference>
<dbReference type="NCBIfam" id="TIGR01646">
    <property type="entry name" value="vgr_GE"/>
    <property type="match status" value="1"/>
</dbReference>
<dbReference type="SUPFAM" id="SSF69349">
    <property type="entry name" value="Phage fibre proteins"/>
    <property type="match status" value="1"/>
</dbReference>
<protein>
    <submittedName>
        <fullName evidence="2">Type VI secretion system tip protein VgrG</fullName>
    </submittedName>
</protein>
<organism evidence="2 3">
    <name type="scientific">Reichenbachiella carrageenanivorans</name>
    <dbReference type="NCBI Taxonomy" id="2979869"/>
    <lineage>
        <taxon>Bacteria</taxon>
        <taxon>Pseudomonadati</taxon>
        <taxon>Bacteroidota</taxon>
        <taxon>Cytophagia</taxon>
        <taxon>Cytophagales</taxon>
        <taxon>Reichenbachiellaceae</taxon>
        <taxon>Reichenbachiella</taxon>
    </lineage>
</organism>
<dbReference type="RefSeq" id="WP_263049481.1">
    <property type="nucleotide sequence ID" value="NZ_CP106735.1"/>
</dbReference>
<name>A0ABY6CWL4_9BACT</name>
<evidence type="ECO:0000259" key="1">
    <source>
        <dbReference type="Pfam" id="PF04717"/>
    </source>
</evidence>
<evidence type="ECO:0000313" key="2">
    <source>
        <dbReference type="EMBL" id="UXX77734.1"/>
    </source>
</evidence>
<dbReference type="InterPro" id="IPR037026">
    <property type="entry name" value="Vgr_OB-fold_dom_sf"/>
</dbReference>
<dbReference type="Gene3D" id="2.40.50.230">
    <property type="entry name" value="Gp5 N-terminal domain"/>
    <property type="match status" value="1"/>
</dbReference>
<dbReference type="Proteomes" id="UP001062165">
    <property type="component" value="Chromosome"/>
</dbReference>
<feature type="domain" description="Gp5/Type VI secretion system Vgr protein OB-fold" evidence="1">
    <location>
        <begin position="381"/>
        <end position="455"/>
    </location>
</feature>
<dbReference type="SUPFAM" id="SSF69279">
    <property type="entry name" value="Phage tail proteins"/>
    <property type="match status" value="1"/>
</dbReference>
<evidence type="ECO:0000313" key="3">
    <source>
        <dbReference type="Proteomes" id="UP001062165"/>
    </source>
</evidence>
<dbReference type="SUPFAM" id="SSF69255">
    <property type="entry name" value="gp5 N-terminal domain-like"/>
    <property type="match status" value="1"/>
</dbReference>
<proteinExistence type="predicted"/>
<dbReference type="EMBL" id="CP106735">
    <property type="protein sequence ID" value="UXX77734.1"/>
    <property type="molecule type" value="Genomic_DNA"/>
</dbReference>
<dbReference type="Pfam" id="PF04717">
    <property type="entry name" value="Phage_base_V"/>
    <property type="match status" value="1"/>
</dbReference>
<gene>
    <name evidence="2" type="primary">vgrG</name>
    <name evidence="2" type="ORF">N7E81_10170</name>
</gene>
<accession>A0ABY6CWL4</accession>
<sequence>MAGKGAMSASAGGVVTYKIKSEGQELPGEYLPFSIRVSKELNRISYARIEFYEGGVGETVEYGVTESGFFEPGKEITIQLGYSSDDEDVFTGIVTKHAMKVTESGSFMLQIECRDKATKMTIGRKNQIFNEKSDSDIIKQLIEGNGLTAKVDATSTKHPEMVQHYATDWDFVMTRAEANNLVVVNADGGVTVVAPSKPGGDDLEARFGQNILAFEGAMDARTQHEEVSAVSWDQDTQEIVESTSTTARVDAHQGNVTSSALSDAIGNSVFHMQSGANVPQSVLQAWSDAKIQKSRLSKICGTIKILGIAKAAPNTYIEIEGLSPTFDGTAFISGVSHAVEEGTWVTELHIGLSEKWYTEQMSEIEAPSASGLIPGIKGLHIGKVKQIHDDPNGEFRVKVAVPELQQDNMPIWARMSNMYSSLETGFFFMPEVDDEVILGFLNNDPNYPVILGSLYNKMNTPMYTPTEENEIKSILTKSKLEIKFDEKLKILTLTTPGVQQIVLDDDAKSITLTDDANKNKVVLGSDGILLESQKDIVMKAQGNITLTATGNAEIKATGDFAGEGMNVALKGSASFAAEGPQAELKGSAMTTISGGIVQIN</sequence>
<reference evidence="2" key="1">
    <citation type="submission" date="2022-10" db="EMBL/GenBank/DDBJ databases">
        <title>Comparative genomics and taxonomic characterization of three novel marine species of genus Reichenbachiella exhibiting antioxidant and polysaccharide degradation activities.</title>
        <authorList>
            <person name="Muhammad N."/>
            <person name="Lee Y.-J."/>
            <person name="Ko J."/>
            <person name="Kim S.-G."/>
        </authorList>
    </citation>
    <scope>NUCLEOTIDE SEQUENCE</scope>
    <source>
        <strain evidence="2">Wsw4-B4</strain>
    </source>
</reference>
<dbReference type="InterPro" id="IPR006533">
    <property type="entry name" value="T6SS_Vgr_RhsGE"/>
</dbReference>